<dbReference type="InterPro" id="IPR024078">
    <property type="entry name" value="LmbE-like_dom_sf"/>
</dbReference>
<keyword evidence="1" id="KW-0456">Lyase</keyword>
<dbReference type="Pfam" id="PF02585">
    <property type="entry name" value="PIG-L"/>
    <property type="match status" value="1"/>
</dbReference>
<dbReference type="PANTHER" id="PTHR12993:SF11">
    <property type="entry name" value="N-ACETYLGLUCOSAMINYL-PHOSPHATIDYLINOSITOL DE-N-ACETYLASE"/>
    <property type="match status" value="1"/>
</dbReference>
<dbReference type="KEGG" id="llh:I41_07610"/>
<dbReference type="GO" id="GO:0016811">
    <property type="term" value="F:hydrolase activity, acting on carbon-nitrogen (but not peptide) bonds, in linear amides"/>
    <property type="evidence" value="ECO:0007669"/>
    <property type="project" value="TreeGrafter"/>
</dbReference>
<dbReference type="AlphaFoldDB" id="A0A517TTA0"/>
<evidence type="ECO:0000313" key="2">
    <source>
        <dbReference type="Proteomes" id="UP000317909"/>
    </source>
</evidence>
<dbReference type="EC" id="4.2.1.83" evidence="1"/>
<dbReference type="SUPFAM" id="SSF102588">
    <property type="entry name" value="LmbE-like"/>
    <property type="match status" value="1"/>
</dbReference>
<gene>
    <name evidence="1" type="primary">galB</name>
    <name evidence="1" type="ORF">I41_07610</name>
</gene>
<accession>A0A517TTA0</accession>
<dbReference type="Gene3D" id="3.40.50.10320">
    <property type="entry name" value="LmbE-like"/>
    <property type="match status" value="1"/>
</dbReference>
<name>A0A517TTA0_9BACT</name>
<dbReference type="PANTHER" id="PTHR12993">
    <property type="entry name" value="N-ACETYLGLUCOSAMINYL-PHOSPHATIDYLINOSITOL DE-N-ACETYLASE-RELATED"/>
    <property type="match status" value="1"/>
</dbReference>
<proteinExistence type="predicted"/>
<dbReference type="GO" id="GO:0047584">
    <property type="term" value="F:4-oxalmesaconate hydratase activity"/>
    <property type="evidence" value="ECO:0007669"/>
    <property type="project" value="UniProtKB-EC"/>
</dbReference>
<dbReference type="InterPro" id="IPR003737">
    <property type="entry name" value="GlcNAc_PI_deacetylase-related"/>
</dbReference>
<sequence length="259" mass="28519">MLTLPTRRVALTLLAHPDDAEILCAGTLIRLADAGWEIHIATVANGDCGTTSRTRAEIARIRRAEGIAGAAVIGATYHCLEEGDLNVAYSKETIRKTLDLFREVGPTLLFTHPRHDYMLDHEQTHLLARGAAFGYGAPNASAKPLLAGSAIPWLYYCDPVTATDPYTGAPVTPSTWVDISGQMERKAEMLACHASQREWLRAHHGMDEYIDAMRRHNAERGSEVGAEFVEAFVMHRGHPFPQHDLLAELFGGRWQTVAP</sequence>
<dbReference type="RefSeq" id="WP_145430996.1">
    <property type="nucleotide sequence ID" value="NZ_CP036339.1"/>
</dbReference>
<reference evidence="1 2" key="1">
    <citation type="submission" date="2019-02" db="EMBL/GenBank/DDBJ databases">
        <title>Deep-cultivation of Planctomycetes and their phenomic and genomic characterization uncovers novel biology.</title>
        <authorList>
            <person name="Wiegand S."/>
            <person name="Jogler M."/>
            <person name="Boedeker C."/>
            <person name="Pinto D."/>
            <person name="Vollmers J."/>
            <person name="Rivas-Marin E."/>
            <person name="Kohn T."/>
            <person name="Peeters S.H."/>
            <person name="Heuer A."/>
            <person name="Rast P."/>
            <person name="Oberbeckmann S."/>
            <person name="Bunk B."/>
            <person name="Jeske O."/>
            <person name="Meyerdierks A."/>
            <person name="Storesund J.E."/>
            <person name="Kallscheuer N."/>
            <person name="Luecker S."/>
            <person name="Lage O.M."/>
            <person name="Pohl T."/>
            <person name="Merkel B.J."/>
            <person name="Hornburger P."/>
            <person name="Mueller R.-W."/>
            <person name="Bruemmer F."/>
            <person name="Labrenz M."/>
            <person name="Spormann A.M."/>
            <person name="Op den Camp H."/>
            <person name="Overmann J."/>
            <person name="Amann R."/>
            <person name="Jetten M.S.M."/>
            <person name="Mascher T."/>
            <person name="Medema M.H."/>
            <person name="Devos D.P."/>
            <person name="Kaster A.-K."/>
            <person name="Ovreas L."/>
            <person name="Rohde M."/>
            <person name="Galperin M.Y."/>
            <person name="Jogler C."/>
        </authorList>
    </citation>
    <scope>NUCLEOTIDE SEQUENCE [LARGE SCALE GENOMIC DNA]</scope>
    <source>
        <strain evidence="1 2">I41</strain>
    </source>
</reference>
<dbReference type="OrthoDB" id="9790023at2"/>
<dbReference type="EMBL" id="CP036339">
    <property type="protein sequence ID" value="QDT71601.1"/>
    <property type="molecule type" value="Genomic_DNA"/>
</dbReference>
<evidence type="ECO:0000313" key="1">
    <source>
        <dbReference type="EMBL" id="QDT71601.1"/>
    </source>
</evidence>
<keyword evidence="2" id="KW-1185">Reference proteome</keyword>
<dbReference type="Proteomes" id="UP000317909">
    <property type="component" value="Chromosome"/>
</dbReference>
<organism evidence="1 2">
    <name type="scientific">Lacipirellula limnantheis</name>
    <dbReference type="NCBI Taxonomy" id="2528024"/>
    <lineage>
        <taxon>Bacteria</taxon>
        <taxon>Pseudomonadati</taxon>
        <taxon>Planctomycetota</taxon>
        <taxon>Planctomycetia</taxon>
        <taxon>Pirellulales</taxon>
        <taxon>Lacipirellulaceae</taxon>
        <taxon>Lacipirellula</taxon>
    </lineage>
</organism>
<protein>
    <submittedName>
        <fullName evidence="1">4-oxalmesaconate hydratase</fullName>
        <ecNumber evidence="1">4.2.1.83</ecNumber>
    </submittedName>
</protein>